<keyword evidence="1" id="KW-0167">Capsid protein</keyword>
<dbReference type="RefSeq" id="WP_126671058.1">
    <property type="nucleotide sequence ID" value="NZ_CP034662.1"/>
</dbReference>
<evidence type="ECO:0000313" key="1">
    <source>
        <dbReference type="EMBL" id="AZQ93037.1"/>
    </source>
</evidence>
<protein>
    <submittedName>
        <fullName evidence="1">Putative major coat protein</fullName>
    </submittedName>
</protein>
<name>A0A3S9QE67_MORCA</name>
<evidence type="ECO:0000313" key="2">
    <source>
        <dbReference type="Proteomes" id="UP000280228"/>
    </source>
</evidence>
<dbReference type="EMBL" id="CP034662">
    <property type="protein sequence ID" value="AZQ93037.1"/>
    <property type="molecule type" value="Genomic_DNA"/>
</dbReference>
<accession>A0A3S9QE67</accession>
<keyword evidence="1" id="KW-0946">Virion</keyword>
<dbReference type="Proteomes" id="UP000280228">
    <property type="component" value="Chromosome"/>
</dbReference>
<organism evidence="1 2">
    <name type="scientific">Moraxella catarrhalis</name>
    <name type="common">Branhamella catarrhalis</name>
    <dbReference type="NCBI Taxonomy" id="480"/>
    <lineage>
        <taxon>Bacteria</taxon>
        <taxon>Pseudomonadati</taxon>
        <taxon>Pseudomonadota</taxon>
        <taxon>Gammaproteobacteria</taxon>
        <taxon>Moraxellales</taxon>
        <taxon>Moraxellaceae</taxon>
        <taxon>Moraxella</taxon>
    </lineage>
</organism>
<gene>
    <name evidence="1" type="ORF">EJK53_0900</name>
</gene>
<dbReference type="AlphaFoldDB" id="A0A3S9QE67"/>
<dbReference type="NCBIfam" id="TIGR04387">
    <property type="entry name" value="capsid_maj_N4"/>
    <property type="match status" value="1"/>
</dbReference>
<proteinExistence type="predicted"/>
<reference evidence="1 2" key="1">
    <citation type="submission" date="2018-12" db="EMBL/GenBank/DDBJ databases">
        <title>Persistence of Moraxella catarrhalis in Chronic Obstructive Pulmonary Disease and Regulation of the Hag/MID Adhesin.</title>
        <authorList>
            <person name="Murphy T."/>
            <person name="Zhao X."/>
            <person name="Vyas G."/>
            <person name="Aluvathingal J."/>
            <person name="Nadendla S."/>
            <person name="Tallon L."/>
            <person name="Tettelin H."/>
        </authorList>
    </citation>
    <scope>NUCLEOTIDE SEQUENCE [LARGE SCALE GENOMIC DNA]</scope>
    <source>
        <strain evidence="1 2">46P58B1</strain>
    </source>
</reference>
<sequence length="387" mass="42766">MTVIYNNGTNPTSVGATQLNPHVFERKALLDSLEEAYFSQLADSRTMPKTSGTMIKQYRYFPVIDDRNSNEMGLDAKGAKYANGNLYGSSNDAGLIADKFPVLGELGGRKNRIGMTRKEIQSNLQKFGVFYEYSNDAVNFDSDAKLLEHLERETTNACMTVYEDKLQLDLLTNAGLVKYAGTATQNSELSHGMELKYADLVKLGIDLDKNRCPKQTKIITGTRLTDTRTIPDCRIAYVGSELIPTLEAMVDYHNKPAFIPAHQYAAGTTLLKGEVGRIAGFRIIVVPRMMKWAGVGAEATDAAYYKTNNKYDVFPFLVVGDEAFTTIGFQSGGGNGKFTTIHKKAGEATASSADPYGETGFTSKKWWYGFMPQYVERIALLKVVAKM</sequence>